<evidence type="ECO:0000313" key="4">
    <source>
        <dbReference type="EMBL" id="KAG6509384.1"/>
    </source>
</evidence>
<name>A0A8J5L855_ZINOF</name>
<evidence type="ECO:0000259" key="3">
    <source>
        <dbReference type="Pfam" id="PF22910"/>
    </source>
</evidence>
<dbReference type="AlphaFoldDB" id="A0A8J5L855"/>
<dbReference type="GO" id="GO:1900150">
    <property type="term" value="P:regulation of defense response to fungus"/>
    <property type="evidence" value="ECO:0007669"/>
    <property type="project" value="InterPro"/>
</dbReference>
<evidence type="ECO:0000259" key="2">
    <source>
        <dbReference type="Pfam" id="PF11331"/>
    </source>
</evidence>
<evidence type="ECO:0000313" key="5">
    <source>
        <dbReference type="Proteomes" id="UP000734854"/>
    </source>
</evidence>
<dbReference type="Proteomes" id="UP000734854">
    <property type="component" value="Unassembled WGS sequence"/>
</dbReference>
<dbReference type="PANTHER" id="PTHR31105">
    <property type="entry name" value="EXTRA-LARGE G-PROTEIN-LIKE"/>
    <property type="match status" value="1"/>
</dbReference>
<gene>
    <name evidence="4" type="ORF">ZIOFF_027371</name>
</gene>
<accession>A0A8J5L855</accession>
<dbReference type="Pfam" id="PF11331">
    <property type="entry name" value="Zn_ribbon_12"/>
    <property type="match status" value="1"/>
</dbReference>
<protein>
    <recommendedName>
        <fullName evidence="6">Zinc-ribbon domain-containing protein</fullName>
    </recommendedName>
</protein>
<dbReference type="Pfam" id="PF22910">
    <property type="entry name" value="EDR4-like_1st"/>
    <property type="match status" value="1"/>
</dbReference>
<feature type="region of interest" description="Disordered" evidence="1">
    <location>
        <begin position="134"/>
        <end position="164"/>
    </location>
</feature>
<dbReference type="InterPro" id="IPR055126">
    <property type="entry name" value="EDR4-like_N"/>
</dbReference>
<feature type="compositionally biased region" description="Basic and acidic residues" evidence="1">
    <location>
        <begin position="302"/>
        <end position="312"/>
    </location>
</feature>
<dbReference type="OrthoDB" id="1930285at2759"/>
<sequence>MARLVRCPKCQKLLVEYPNVSVYQCGGCGIALCTKDHQVASTEANLIAEPSQINQPESHSDRGFSNSESISGPLTSSNKEQQVDSVEVAGRVEDESVKLTGSSLVYYDGNVSSSDEARSVRTLGKSRRTVRVASNTDLKLHSGSVRSTSTLPDRASSSKGSSFDSDEFHSAAELLALPKGSFSGEMNEKVAILREIDRVREQLVRICVPSEGKQGQASRGTIHRWQRKQMHHCRPVSGAAPFVICAHCNKLLQLPAEDFLAPRRRSCKLKCTGCDAVLDLAFPAKVQSFTEVDLLHEDDENDRGYAKMESTGKRGSSSAYHGDFRPGIPRPPVMDEQV</sequence>
<proteinExistence type="predicted"/>
<feature type="domain" description="Probable zinc-ribbon" evidence="2">
    <location>
        <begin position="238"/>
        <end position="281"/>
    </location>
</feature>
<dbReference type="PANTHER" id="PTHR31105:SF38">
    <property type="entry name" value="PROTEIN ENHANCED DISEASE RESISTANCE 4"/>
    <property type="match status" value="1"/>
</dbReference>
<keyword evidence="5" id="KW-1185">Reference proteome</keyword>
<dbReference type="InterPro" id="IPR021480">
    <property type="entry name" value="Zinc_ribbon_12"/>
</dbReference>
<feature type="domain" description="Enhanced disease resistance 4-like N-terminal" evidence="3">
    <location>
        <begin position="2"/>
        <end position="32"/>
    </location>
</feature>
<dbReference type="InterPro" id="IPR040244">
    <property type="entry name" value="EDR4-like"/>
</dbReference>
<feature type="compositionally biased region" description="Polar residues" evidence="1">
    <location>
        <begin position="51"/>
        <end position="84"/>
    </location>
</feature>
<feature type="region of interest" description="Disordered" evidence="1">
    <location>
        <begin position="48"/>
        <end position="85"/>
    </location>
</feature>
<reference evidence="4 5" key="1">
    <citation type="submission" date="2020-08" db="EMBL/GenBank/DDBJ databases">
        <title>Plant Genome Project.</title>
        <authorList>
            <person name="Zhang R.-G."/>
        </authorList>
    </citation>
    <scope>NUCLEOTIDE SEQUENCE [LARGE SCALE GENOMIC DNA]</scope>
    <source>
        <tissue evidence="4">Rhizome</tissue>
    </source>
</reference>
<organism evidence="4 5">
    <name type="scientific">Zingiber officinale</name>
    <name type="common">Ginger</name>
    <name type="synonym">Amomum zingiber</name>
    <dbReference type="NCBI Taxonomy" id="94328"/>
    <lineage>
        <taxon>Eukaryota</taxon>
        <taxon>Viridiplantae</taxon>
        <taxon>Streptophyta</taxon>
        <taxon>Embryophyta</taxon>
        <taxon>Tracheophyta</taxon>
        <taxon>Spermatophyta</taxon>
        <taxon>Magnoliopsida</taxon>
        <taxon>Liliopsida</taxon>
        <taxon>Zingiberales</taxon>
        <taxon>Zingiberaceae</taxon>
        <taxon>Zingiber</taxon>
    </lineage>
</organism>
<evidence type="ECO:0008006" key="6">
    <source>
        <dbReference type="Google" id="ProtNLM"/>
    </source>
</evidence>
<dbReference type="EMBL" id="JACMSC010000008">
    <property type="protein sequence ID" value="KAG6509384.1"/>
    <property type="molecule type" value="Genomic_DNA"/>
</dbReference>
<feature type="region of interest" description="Disordered" evidence="1">
    <location>
        <begin position="300"/>
        <end position="338"/>
    </location>
</feature>
<evidence type="ECO:0000256" key="1">
    <source>
        <dbReference type="SAM" id="MobiDB-lite"/>
    </source>
</evidence>
<comment type="caution">
    <text evidence="4">The sequence shown here is derived from an EMBL/GenBank/DDBJ whole genome shotgun (WGS) entry which is preliminary data.</text>
</comment>